<dbReference type="AlphaFoldDB" id="A0A067SKT8"/>
<dbReference type="Proteomes" id="UP000027222">
    <property type="component" value="Unassembled WGS sequence"/>
</dbReference>
<reference evidence="2" key="1">
    <citation type="journal article" date="2014" name="Proc. Natl. Acad. Sci. U.S.A.">
        <title>Extensive sampling of basidiomycete genomes demonstrates inadequacy of the white-rot/brown-rot paradigm for wood decay fungi.</title>
        <authorList>
            <person name="Riley R."/>
            <person name="Salamov A.A."/>
            <person name="Brown D.W."/>
            <person name="Nagy L.G."/>
            <person name="Floudas D."/>
            <person name="Held B.W."/>
            <person name="Levasseur A."/>
            <person name="Lombard V."/>
            <person name="Morin E."/>
            <person name="Otillar R."/>
            <person name="Lindquist E.A."/>
            <person name="Sun H."/>
            <person name="LaButti K.M."/>
            <person name="Schmutz J."/>
            <person name="Jabbour D."/>
            <person name="Luo H."/>
            <person name="Baker S.E."/>
            <person name="Pisabarro A.G."/>
            <person name="Walton J.D."/>
            <person name="Blanchette R.A."/>
            <person name="Henrissat B."/>
            <person name="Martin F."/>
            <person name="Cullen D."/>
            <person name="Hibbett D.S."/>
            <person name="Grigoriev I.V."/>
        </authorList>
    </citation>
    <scope>NUCLEOTIDE SEQUENCE [LARGE SCALE GENOMIC DNA]</scope>
    <source>
        <strain evidence="2">CBS 339.88</strain>
    </source>
</reference>
<gene>
    <name evidence="1" type="ORF">GALMADRAFT_253896</name>
</gene>
<keyword evidence="2" id="KW-1185">Reference proteome</keyword>
<dbReference type="HOGENOM" id="CLU_1917211_0_0_1"/>
<organism evidence="1 2">
    <name type="scientific">Galerina marginata (strain CBS 339.88)</name>
    <dbReference type="NCBI Taxonomy" id="685588"/>
    <lineage>
        <taxon>Eukaryota</taxon>
        <taxon>Fungi</taxon>
        <taxon>Dikarya</taxon>
        <taxon>Basidiomycota</taxon>
        <taxon>Agaricomycotina</taxon>
        <taxon>Agaricomycetes</taxon>
        <taxon>Agaricomycetidae</taxon>
        <taxon>Agaricales</taxon>
        <taxon>Agaricineae</taxon>
        <taxon>Strophariaceae</taxon>
        <taxon>Galerina</taxon>
    </lineage>
</organism>
<accession>A0A067SKT8</accession>
<proteinExistence type="predicted"/>
<evidence type="ECO:0000313" key="1">
    <source>
        <dbReference type="EMBL" id="KDR71555.1"/>
    </source>
</evidence>
<sequence length="132" mass="15018">MHETEELTEVRMGPSSVLGMLHQDLTIVSLFQKFSPRLGHWRAPFHEYYVHLPHEQDAAKSNQEELSPVIDHCMYVIYLKNANNLGRHSGLNAARTPRTTTCQMSQIRSNSGKIICASAARYSHLSPHIYLC</sequence>
<protein>
    <submittedName>
        <fullName evidence="1">Uncharacterized protein</fullName>
    </submittedName>
</protein>
<dbReference type="EMBL" id="KL142392">
    <property type="protein sequence ID" value="KDR71555.1"/>
    <property type="molecule type" value="Genomic_DNA"/>
</dbReference>
<evidence type="ECO:0000313" key="2">
    <source>
        <dbReference type="Proteomes" id="UP000027222"/>
    </source>
</evidence>
<name>A0A067SKT8_GALM3</name>